<sequence length="386" mass="39786">MRAPDELGRDRTGPHGRALARGGGVRRMTPRLGRRAGGLRLAVLVSVLALAAGAGVAQIDPPETAPRPQTRPEAPETGADAPQTPSLQFGAPAAPQEADETEAAEPADQPEPDAAPVASAPSGSATPPDTAPAAKQTSDTEAQPDAEDPAADVAGQEAPAPNAVPASDGNPAEESETADADASAPEPPAGPPHYEDLAETEAEFAACTAVLDRLGATWREEPAVTDPADRDCGIARPVVVSEVAPGIALTPEATLRCDTALALADWVADVLRPAAARLPDRGHLTELRQGSAYVCRGRNGDTTQRASEHSFGNAIDIMALGFSEGDPLVIEPRERTGSLEESVQKAAQASACLYFTTVLGPGSNAAHDDHLHLDIKARNGGFRLCQ</sequence>
<keyword evidence="2" id="KW-0812">Transmembrane</keyword>
<proteinExistence type="predicted"/>
<evidence type="ECO:0000256" key="1">
    <source>
        <dbReference type="SAM" id="MobiDB-lite"/>
    </source>
</evidence>
<dbReference type="OrthoDB" id="9809788at2"/>
<gene>
    <name evidence="4" type="ORF">EKE94_02000</name>
</gene>
<dbReference type="Proteomes" id="UP000285908">
    <property type="component" value="Unassembled WGS sequence"/>
</dbReference>
<feature type="compositionally biased region" description="Basic and acidic residues" evidence="1">
    <location>
        <begin position="1"/>
        <end position="13"/>
    </location>
</feature>
<feature type="domain" description="Extensin-like C-terminal" evidence="3">
    <location>
        <begin position="206"/>
        <end position="386"/>
    </location>
</feature>
<evidence type="ECO:0000313" key="5">
    <source>
        <dbReference type="Proteomes" id="UP000285908"/>
    </source>
</evidence>
<feature type="compositionally biased region" description="Low complexity" evidence="1">
    <location>
        <begin position="112"/>
        <end position="141"/>
    </location>
</feature>
<accession>A0A438AL68</accession>
<organism evidence="4 5">
    <name type="scientific">Mesobaculum littorinae</name>
    <dbReference type="NCBI Taxonomy" id="2486419"/>
    <lineage>
        <taxon>Bacteria</taxon>
        <taxon>Pseudomonadati</taxon>
        <taxon>Pseudomonadota</taxon>
        <taxon>Alphaproteobacteria</taxon>
        <taxon>Rhodobacterales</taxon>
        <taxon>Roseobacteraceae</taxon>
        <taxon>Mesobaculum</taxon>
    </lineage>
</organism>
<keyword evidence="2" id="KW-0472">Membrane</keyword>
<keyword evidence="5" id="KW-1185">Reference proteome</keyword>
<evidence type="ECO:0000256" key="2">
    <source>
        <dbReference type="SAM" id="Phobius"/>
    </source>
</evidence>
<feature type="transmembrane region" description="Helical" evidence="2">
    <location>
        <begin position="37"/>
        <end position="57"/>
    </location>
</feature>
<dbReference type="EMBL" id="RQXX01000001">
    <property type="protein sequence ID" value="RVV99478.1"/>
    <property type="molecule type" value="Genomic_DNA"/>
</dbReference>
<dbReference type="Pfam" id="PF06904">
    <property type="entry name" value="Extensin-like_C"/>
    <property type="match status" value="1"/>
</dbReference>
<dbReference type="InterPro" id="IPR009683">
    <property type="entry name" value="Extensin-like_C"/>
</dbReference>
<feature type="compositionally biased region" description="Acidic residues" evidence="1">
    <location>
        <begin position="97"/>
        <end position="111"/>
    </location>
</feature>
<feature type="region of interest" description="Disordered" evidence="1">
    <location>
        <begin position="1"/>
        <end position="31"/>
    </location>
</feature>
<protein>
    <recommendedName>
        <fullName evidence="3">Extensin-like C-terminal domain-containing protein</fullName>
    </recommendedName>
</protein>
<feature type="region of interest" description="Disordered" evidence="1">
    <location>
        <begin position="54"/>
        <end position="195"/>
    </location>
</feature>
<dbReference type="AlphaFoldDB" id="A0A438AL68"/>
<name>A0A438AL68_9RHOB</name>
<evidence type="ECO:0000313" key="4">
    <source>
        <dbReference type="EMBL" id="RVV99478.1"/>
    </source>
</evidence>
<reference evidence="4 5" key="1">
    <citation type="submission" date="2018-11" db="EMBL/GenBank/DDBJ databases">
        <title>Mesobaculum littorinae gen. nov., sp. nov., isolated from Littorina scabra that represents a novel genus of the order Rhodobacteraceae.</title>
        <authorList>
            <person name="Li F."/>
        </authorList>
    </citation>
    <scope>NUCLEOTIDE SEQUENCE [LARGE SCALE GENOMIC DNA]</scope>
    <source>
        <strain evidence="4 5">M0103</strain>
    </source>
</reference>
<evidence type="ECO:0000259" key="3">
    <source>
        <dbReference type="Pfam" id="PF06904"/>
    </source>
</evidence>
<keyword evidence="2" id="KW-1133">Transmembrane helix</keyword>
<comment type="caution">
    <text evidence="4">The sequence shown here is derived from an EMBL/GenBank/DDBJ whole genome shotgun (WGS) entry which is preliminary data.</text>
</comment>